<comment type="similarity">
    <text evidence="1">Belongs to the glycosyl hydrolase 65 family.</text>
</comment>
<dbReference type="InterPro" id="IPR011013">
    <property type="entry name" value="Gal_mutarotase_sf_dom"/>
</dbReference>
<evidence type="ECO:0000259" key="8">
    <source>
        <dbReference type="Pfam" id="PF03636"/>
    </source>
</evidence>
<dbReference type="EMBL" id="JXLC01000001">
    <property type="protein sequence ID" value="OJG93447.1"/>
    <property type="molecule type" value="Genomic_DNA"/>
</dbReference>
<evidence type="ECO:0000256" key="2">
    <source>
        <dbReference type="ARBA" id="ARBA00022676"/>
    </source>
</evidence>
<gene>
    <name evidence="9" type="ORF">RV15_GL000049</name>
</gene>
<dbReference type="GO" id="GO:0004553">
    <property type="term" value="F:hydrolase activity, hydrolyzing O-glycosyl compounds"/>
    <property type="evidence" value="ECO:0007669"/>
    <property type="project" value="TreeGrafter"/>
</dbReference>
<dbReference type="PANTHER" id="PTHR11051:SF14">
    <property type="entry name" value="MALTOSE PHOSPHORYLASE"/>
    <property type="match status" value="1"/>
</dbReference>
<feature type="domain" description="Glycoside hydrolase family 65 N-terminal" evidence="8">
    <location>
        <begin position="34"/>
        <end position="284"/>
    </location>
</feature>
<keyword evidence="3" id="KW-0808">Transferase</keyword>
<dbReference type="InterPro" id="IPR037018">
    <property type="entry name" value="GH65_N"/>
</dbReference>
<dbReference type="Pfam" id="PF03633">
    <property type="entry name" value="Glyco_hydro_65C"/>
    <property type="match status" value="1"/>
</dbReference>
<dbReference type="InterPro" id="IPR012341">
    <property type="entry name" value="6hp_glycosidase-like_sf"/>
</dbReference>
<dbReference type="GO" id="GO:0030246">
    <property type="term" value="F:carbohydrate binding"/>
    <property type="evidence" value="ECO:0007669"/>
    <property type="project" value="InterPro"/>
</dbReference>
<keyword evidence="2" id="KW-0328">Glycosyltransferase</keyword>
<accession>A0AA91JQN7</accession>
<organism evidence="9 10">
    <name type="scientific">Enterococcus silesiacus</name>
    <dbReference type="NCBI Taxonomy" id="332949"/>
    <lineage>
        <taxon>Bacteria</taxon>
        <taxon>Bacillati</taxon>
        <taxon>Bacillota</taxon>
        <taxon>Bacilli</taxon>
        <taxon>Lactobacillales</taxon>
        <taxon>Enterococcaceae</taxon>
        <taxon>Enterococcus</taxon>
    </lineage>
</organism>
<dbReference type="Gene3D" id="2.60.420.10">
    <property type="entry name" value="Maltose phosphorylase, domain 3"/>
    <property type="match status" value="1"/>
</dbReference>
<dbReference type="PIRSF" id="PIRSF036289">
    <property type="entry name" value="Glycosyl_hydrolase_malt_phosph"/>
    <property type="match status" value="1"/>
</dbReference>
<dbReference type="GO" id="GO:0005993">
    <property type="term" value="P:trehalose catabolic process"/>
    <property type="evidence" value="ECO:0007669"/>
    <property type="project" value="UniProtKB-ARBA"/>
</dbReference>
<dbReference type="InterPro" id="IPR005194">
    <property type="entry name" value="Glyco_hydro_65_C"/>
</dbReference>
<feature type="binding site" evidence="5">
    <location>
        <begin position="606"/>
        <end position="607"/>
    </location>
    <ligand>
        <name>substrate</name>
    </ligand>
</feature>
<feature type="binding site" evidence="5">
    <location>
        <begin position="374"/>
        <end position="375"/>
    </location>
    <ligand>
        <name>substrate</name>
    </ligand>
</feature>
<protein>
    <submittedName>
        <fullName evidence="9">Maltose phosphorylase</fullName>
    </submittedName>
</protein>
<dbReference type="NCBIfam" id="NF010380">
    <property type="entry name" value="PRK13807.1"/>
    <property type="match status" value="1"/>
</dbReference>
<dbReference type="RefSeq" id="WP_281246816.1">
    <property type="nucleotide sequence ID" value="NZ_JXLC01000001.1"/>
</dbReference>
<dbReference type="Pfam" id="PF03636">
    <property type="entry name" value="Glyco_hydro_65N"/>
    <property type="match status" value="1"/>
</dbReference>
<evidence type="ECO:0000259" key="6">
    <source>
        <dbReference type="Pfam" id="PF03632"/>
    </source>
</evidence>
<feature type="domain" description="Glycoside hydrolase family 65 central catalytic" evidence="6">
    <location>
        <begin position="339"/>
        <end position="693"/>
    </location>
</feature>
<dbReference type="SUPFAM" id="SSF74650">
    <property type="entry name" value="Galactose mutarotase-like"/>
    <property type="match status" value="1"/>
</dbReference>
<dbReference type="GO" id="GO:0047656">
    <property type="term" value="F:alpha,alpha-trehalose phosphorylase activity"/>
    <property type="evidence" value="ECO:0007669"/>
    <property type="project" value="UniProtKB-ARBA"/>
</dbReference>
<evidence type="ECO:0000259" key="7">
    <source>
        <dbReference type="Pfam" id="PF03633"/>
    </source>
</evidence>
<dbReference type="InterPro" id="IPR017045">
    <property type="entry name" value="Malt_Pase/Glycosyl_Hdrlase"/>
</dbReference>
<dbReference type="InterPro" id="IPR008928">
    <property type="entry name" value="6-hairpin_glycosidase_sf"/>
</dbReference>
<dbReference type="InterPro" id="IPR005196">
    <property type="entry name" value="Glyco_hydro_65_N"/>
</dbReference>
<evidence type="ECO:0000313" key="9">
    <source>
        <dbReference type="EMBL" id="OJG93447.1"/>
    </source>
</evidence>
<dbReference type="Gene3D" id="1.50.10.10">
    <property type="match status" value="1"/>
</dbReference>
<dbReference type="SUPFAM" id="SSF48208">
    <property type="entry name" value="Six-hairpin glycosidases"/>
    <property type="match status" value="1"/>
</dbReference>
<dbReference type="FunFam" id="2.60.420.10:FF:000001">
    <property type="entry name" value="Family 65 glycosyl hydrolase"/>
    <property type="match status" value="1"/>
</dbReference>
<sequence>MQSVAFIMRLRSKQHTGGEKMKHLFEIDPWKIATHQLERNERRLQESLTSMGNGYMGMRGNFEEHYTGDHHQGTYLAGVWYPDKTRVGWWKNGYPEYFGKVINAVDFIAMDILVNGKTVDLGIQEPKDFYLELDMHNGLLTRTFTLETEEAKVKFRFERFLSIVQQELAVIRVTVEVLEGVADIQISSKIDGDVRNEDSNYDEMFWEAQQSGFEDAIGFLTTKTIPNPFGIEQFSVTAAMKHVTEAKAGVAETEPLIVQQSFQAKLQANESITLEKQVIVLTSRDIPETQQQEKAVQLLKQVTKTFDELLNEQNDAWAKRWALADVVIEGDDAAQQGIRFNLFQLFTTYYGEDERLNIGPKGFTGEKYGGATYWDTEAYAVPLYLALAKPEVTKNLLKYRYNQLEQAKHNARQQGLAGALYPMVTFTGIECHNEWEITFEEIHRNGAIAYAIYNYVNYTGDTDYLKNEGLQVLTEIARFWADRVHFSKRTGKYMIHGVTGPNEYENNINNNWYTNTIATWVLQYTLEHYTKYQAETSVDISKEEQAHWQEIIDNMYYPFDEELGVFVQHDTFLDKDLMPRTALSSEDLPLNQHWSWDRILRSCFIKQADVLQGIYFFGERFSRAEKERNFLFYEPMTVHESSLSPSVHAVLAAELGMEEKAVEMYQRTARLDLDNYNNDTEDGLHITSMTGSWLAIVQGFAQMKTADEKLSFAPFLPSTWTSYAFHVNYRGRLLYVTVDQEKVRLQLVSGAELPLTVYGDKQVLADELVIEMEKVNTHV</sequence>
<name>A0AA91JQN7_9ENTE</name>
<evidence type="ECO:0000256" key="5">
    <source>
        <dbReference type="PIRSR" id="PIRSR036289-51"/>
    </source>
</evidence>
<evidence type="ECO:0000256" key="3">
    <source>
        <dbReference type="ARBA" id="ARBA00022679"/>
    </source>
</evidence>
<proteinExistence type="inferred from homology"/>
<feature type="active site" description="Proton donor" evidence="4">
    <location>
        <position position="503"/>
    </location>
</feature>
<evidence type="ECO:0000313" key="10">
    <source>
        <dbReference type="Proteomes" id="UP000183039"/>
    </source>
</evidence>
<dbReference type="Pfam" id="PF03632">
    <property type="entry name" value="Glyco_hydro_65m"/>
    <property type="match status" value="1"/>
</dbReference>
<dbReference type="InterPro" id="IPR005195">
    <property type="entry name" value="Glyco_hydro_65_M"/>
</dbReference>
<feature type="domain" description="Glycoside hydrolase family 65 C-terminal" evidence="7">
    <location>
        <begin position="703"/>
        <end position="763"/>
    </location>
</feature>
<dbReference type="AlphaFoldDB" id="A0AA91JQN7"/>
<dbReference type="Gene3D" id="2.70.98.40">
    <property type="entry name" value="Glycoside hydrolase, family 65, N-terminal domain"/>
    <property type="match status" value="1"/>
</dbReference>
<reference evidence="9 10" key="1">
    <citation type="submission" date="2014-12" db="EMBL/GenBank/DDBJ databases">
        <title>Draft genome sequences of 29 type strains of Enterococci.</title>
        <authorList>
            <person name="Zhong Z."/>
            <person name="Sun Z."/>
            <person name="Liu W."/>
            <person name="Zhang W."/>
            <person name="Zhang H."/>
        </authorList>
    </citation>
    <scope>NUCLEOTIDE SEQUENCE [LARGE SCALE GENOMIC DNA]</scope>
    <source>
        <strain evidence="9 10">DSM 22801</strain>
    </source>
</reference>
<dbReference type="Proteomes" id="UP000183039">
    <property type="component" value="Unassembled WGS sequence"/>
</dbReference>
<comment type="caution">
    <text evidence="9">The sequence shown here is derived from an EMBL/GenBank/DDBJ whole genome shotgun (WGS) entry which is preliminary data.</text>
</comment>
<evidence type="ECO:0000256" key="4">
    <source>
        <dbReference type="PIRSR" id="PIRSR036289-50"/>
    </source>
</evidence>
<dbReference type="PANTHER" id="PTHR11051">
    <property type="entry name" value="GLYCOSYL HYDROLASE-RELATED"/>
    <property type="match status" value="1"/>
</dbReference>
<evidence type="ECO:0000256" key="1">
    <source>
        <dbReference type="ARBA" id="ARBA00006768"/>
    </source>
</evidence>